<protein>
    <submittedName>
        <fullName evidence="1">Uncharacterized protein</fullName>
    </submittedName>
</protein>
<dbReference type="EMBL" id="MCOG01000164">
    <property type="protein sequence ID" value="ORY32368.1"/>
    <property type="molecule type" value="Genomic_DNA"/>
</dbReference>
<reference evidence="1 2" key="1">
    <citation type="submission" date="2016-08" db="EMBL/GenBank/DDBJ databases">
        <title>A Parts List for Fungal Cellulosomes Revealed by Comparative Genomics.</title>
        <authorList>
            <consortium name="DOE Joint Genome Institute"/>
            <person name="Haitjema C.H."/>
            <person name="Gilmore S.P."/>
            <person name="Henske J.K."/>
            <person name="Solomon K.V."/>
            <person name="De Groot R."/>
            <person name="Kuo A."/>
            <person name="Mondo S.J."/>
            <person name="Salamov A.A."/>
            <person name="Labutti K."/>
            <person name="Zhao Z."/>
            <person name="Chiniquy J."/>
            <person name="Barry K."/>
            <person name="Brewer H.M."/>
            <person name="Purvine S.O."/>
            <person name="Wright A.T."/>
            <person name="Boxma B."/>
            <person name="Van Alen T."/>
            <person name="Hackstein J.H."/>
            <person name="Baker S.E."/>
            <person name="Grigoriev I.V."/>
            <person name="O'Malley M.A."/>
        </authorList>
    </citation>
    <scope>NUCLEOTIDE SEQUENCE [LARGE SCALE GENOMIC DNA]</scope>
    <source>
        <strain evidence="1 2">G1</strain>
    </source>
</reference>
<sequence>MSNNSYLSKFINQYNVYANIDKLFLKKVYDIKLFLERKLPELNPLTISIPKVVYDHLMIEKKTYYISLTHDKCEIKIPAPIDGVFVVDGIDKVIISQEIFCTPFFVYKKDLGAEHGMAGKIHPRWTCMCLVPSMNNRSLHIFMRDTNP</sequence>
<dbReference type="Proteomes" id="UP000193920">
    <property type="component" value="Unassembled WGS sequence"/>
</dbReference>
<comment type="caution">
    <text evidence="1">The sequence shown here is derived from an EMBL/GenBank/DDBJ whole genome shotgun (WGS) entry which is preliminary data.</text>
</comment>
<name>A0A1Y2BC09_9FUNG</name>
<gene>
    <name evidence="1" type="ORF">LY90DRAFT_626637</name>
</gene>
<keyword evidence="2" id="KW-1185">Reference proteome</keyword>
<proteinExistence type="predicted"/>
<dbReference type="SUPFAM" id="SSF64484">
    <property type="entry name" value="beta and beta-prime subunits of DNA dependent RNA-polymerase"/>
    <property type="match status" value="1"/>
</dbReference>
<evidence type="ECO:0000313" key="1">
    <source>
        <dbReference type="EMBL" id="ORY32368.1"/>
    </source>
</evidence>
<evidence type="ECO:0000313" key="2">
    <source>
        <dbReference type="Proteomes" id="UP000193920"/>
    </source>
</evidence>
<organism evidence="1 2">
    <name type="scientific">Neocallimastix californiae</name>
    <dbReference type="NCBI Taxonomy" id="1754190"/>
    <lineage>
        <taxon>Eukaryota</taxon>
        <taxon>Fungi</taxon>
        <taxon>Fungi incertae sedis</taxon>
        <taxon>Chytridiomycota</taxon>
        <taxon>Chytridiomycota incertae sedis</taxon>
        <taxon>Neocallimastigomycetes</taxon>
        <taxon>Neocallimastigales</taxon>
        <taxon>Neocallimastigaceae</taxon>
        <taxon>Neocallimastix</taxon>
    </lineage>
</organism>
<accession>A0A1Y2BC09</accession>
<dbReference type="AlphaFoldDB" id="A0A1Y2BC09"/>